<dbReference type="PANTHER" id="PTHR31204">
    <property type="entry name" value="SIGMA INTRACELLULAR RECEPTOR 2"/>
    <property type="match status" value="1"/>
</dbReference>
<dbReference type="PROSITE" id="PS51751">
    <property type="entry name" value="EXPERA"/>
    <property type="match status" value="1"/>
</dbReference>
<evidence type="ECO:0000256" key="6">
    <source>
        <dbReference type="ARBA" id="ARBA00023136"/>
    </source>
</evidence>
<feature type="transmembrane region" description="Helical" evidence="7">
    <location>
        <begin position="87"/>
        <end position="110"/>
    </location>
</feature>
<evidence type="ECO:0000256" key="3">
    <source>
        <dbReference type="ARBA" id="ARBA00022692"/>
    </source>
</evidence>
<keyword evidence="3 7" id="KW-0812">Transmembrane</keyword>
<comment type="subcellular location">
    <subcellularLocation>
        <location evidence="1">Endoplasmic reticulum membrane</location>
        <topology evidence="1">Multi-pass membrane protein</topology>
    </subcellularLocation>
</comment>
<dbReference type="Pfam" id="PF05241">
    <property type="entry name" value="EBP"/>
    <property type="match status" value="1"/>
</dbReference>
<dbReference type="Proteomes" id="UP000094565">
    <property type="component" value="Chromosome 1"/>
</dbReference>
<evidence type="ECO:0000313" key="9">
    <source>
        <dbReference type="EMBL" id="ANZ74746.1"/>
    </source>
</evidence>
<protein>
    <recommendedName>
        <fullName evidence="7">Efficient mitochondria targeting-associated protein 19</fullName>
    </recommendedName>
</protein>
<evidence type="ECO:0000256" key="1">
    <source>
        <dbReference type="ARBA" id="ARBA00004477"/>
    </source>
</evidence>
<dbReference type="GO" id="GO:0005789">
    <property type="term" value="C:endoplasmic reticulum membrane"/>
    <property type="evidence" value="ECO:0007669"/>
    <property type="project" value="UniProtKB-SubCell"/>
</dbReference>
<evidence type="ECO:0000313" key="10">
    <source>
        <dbReference type="Proteomes" id="UP000094565"/>
    </source>
</evidence>
<keyword evidence="10" id="KW-1185">Reference proteome</keyword>
<reference evidence="9 10" key="1">
    <citation type="submission" date="2016-02" db="EMBL/GenBank/DDBJ databases">
        <title>Comparative genomic and transcriptomic foundation for Pichia pastoris.</title>
        <authorList>
            <person name="Love K.R."/>
            <person name="Shah K.A."/>
            <person name="Whittaker C.A."/>
            <person name="Wu J."/>
            <person name="Bartlett M.C."/>
            <person name="Ma D."/>
            <person name="Leeson R.L."/>
            <person name="Priest M."/>
            <person name="Young S.K."/>
            <person name="Love J.C."/>
        </authorList>
    </citation>
    <scope>NUCLEOTIDE SEQUENCE [LARGE SCALE GENOMIC DNA]</scope>
    <source>
        <strain evidence="9 10">ATCC 28485</strain>
    </source>
</reference>
<evidence type="ECO:0000256" key="2">
    <source>
        <dbReference type="ARBA" id="ARBA00009096"/>
    </source>
</evidence>
<dbReference type="PIRSF" id="PIRSF031032">
    <property type="entry name" value="TMP_97_prd"/>
    <property type="match status" value="1"/>
</dbReference>
<feature type="transmembrane region" description="Helical" evidence="7">
    <location>
        <begin position="53"/>
        <end position="75"/>
    </location>
</feature>
<dbReference type="PANTHER" id="PTHR31204:SF1">
    <property type="entry name" value="SIGMA INTRACELLULAR RECEPTOR 2"/>
    <property type="match status" value="1"/>
</dbReference>
<dbReference type="OrthoDB" id="433124at2759"/>
<evidence type="ECO:0000256" key="5">
    <source>
        <dbReference type="ARBA" id="ARBA00022989"/>
    </source>
</evidence>
<organism evidence="9 10">
    <name type="scientific">Komagataella pastoris</name>
    <name type="common">Yeast</name>
    <name type="synonym">Pichia pastoris</name>
    <dbReference type="NCBI Taxonomy" id="4922"/>
    <lineage>
        <taxon>Eukaryota</taxon>
        <taxon>Fungi</taxon>
        <taxon>Dikarya</taxon>
        <taxon>Ascomycota</taxon>
        <taxon>Saccharomycotina</taxon>
        <taxon>Pichiomycetes</taxon>
        <taxon>Pichiales</taxon>
        <taxon>Pichiaceae</taxon>
        <taxon>Komagataella</taxon>
    </lineage>
</organism>
<dbReference type="AlphaFoldDB" id="A0A1B2J9R6"/>
<sequence>MEYFYFIYFLLHIPITIVIDATVVIPPWFQWQEKLVEFHQQANGDFLLDSKPLWFRSFVYLELVLQLPAFVVFVIDYWRNSRFSPRWYPLITIYGFNAALTTYTCLVYIAQREVVGSGLVRFNWPLFLVYLPTFMIPAVMSVQYYLKCVSLLSNLK</sequence>
<keyword evidence="5 7" id="KW-1133">Transmembrane helix</keyword>
<evidence type="ECO:0000259" key="8">
    <source>
        <dbReference type="PROSITE" id="PS51751"/>
    </source>
</evidence>
<dbReference type="InterPro" id="IPR016964">
    <property type="entry name" value="Sigma2_recept"/>
</dbReference>
<feature type="transmembrane region" description="Helical" evidence="7">
    <location>
        <begin position="7"/>
        <end position="29"/>
    </location>
</feature>
<dbReference type="EMBL" id="CP014584">
    <property type="protein sequence ID" value="ANZ74746.1"/>
    <property type="molecule type" value="Genomic_DNA"/>
</dbReference>
<keyword evidence="4 7" id="KW-0256">Endoplasmic reticulum</keyword>
<feature type="domain" description="EXPERA" evidence="8">
    <location>
        <begin position="1"/>
        <end position="141"/>
    </location>
</feature>
<accession>A0A1B2J9R6</accession>
<evidence type="ECO:0000256" key="7">
    <source>
        <dbReference type="PIRNR" id="PIRNR031032"/>
    </source>
</evidence>
<name>A0A1B2J9R6_PICPA</name>
<gene>
    <name evidence="9" type="primary">YLR050C</name>
    <name evidence="9" type="ORF">ATY40_BA7500687</name>
</gene>
<keyword evidence="6 7" id="KW-0472">Membrane</keyword>
<evidence type="ECO:0000256" key="4">
    <source>
        <dbReference type="ARBA" id="ARBA00022824"/>
    </source>
</evidence>
<dbReference type="InterPro" id="IPR033118">
    <property type="entry name" value="EXPERA"/>
</dbReference>
<feature type="transmembrane region" description="Helical" evidence="7">
    <location>
        <begin position="122"/>
        <end position="146"/>
    </location>
</feature>
<comment type="similarity">
    <text evidence="2">Belongs to the TMEM97/sigma-2 receptor family.</text>
</comment>
<proteinExistence type="inferred from homology"/>
<dbReference type="InterPro" id="IPR051987">
    <property type="entry name" value="Sigma-2_receptor-like"/>
</dbReference>